<protein>
    <submittedName>
        <fullName evidence="1">Uncharacterized protein</fullName>
    </submittedName>
</protein>
<evidence type="ECO:0000313" key="2">
    <source>
        <dbReference type="Proteomes" id="UP001144978"/>
    </source>
</evidence>
<reference evidence="1" key="1">
    <citation type="submission" date="2022-08" db="EMBL/GenBank/DDBJ databases">
        <title>Genome Sequence of Pycnoporus sanguineus.</title>
        <authorList>
            <person name="Buettner E."/>
        </authorList>
    </citation>
    <scope>NUCLEOTIDE SEQUENCE</scope>
    <source>
        <strain evidence="1">CG-C14</strain>
    </source>
</reference>
<dbReference type="Proteomes" id="UP001144978">
    <property type="component" value="Unassembled WGS sequence"/>
</dbReference>
<comment type="caution">
    <text evidence="1">The sequence shown here is derived from an EMBL/GenBank/DDBJ whole genome shotgun (WGS) entry which is preliminary data.</text>
</comment>
<organism evidence="1 2">
    <name type="scientific">Trametes sanguinea</name>
    <dbReference type="NCBI Taxonomy" id="158606"/>
    <lineage>
        <taxon>Eukaryota</taxon>
        <taxon>Fungi</taxon>
        <taxon>Dikarya</taxon>
        <taxon>Basidiomycota</taxon>
        <taxon>Agaricomycotina</taxon>
        <taxon>Agaricomycetes</taxon>
        <taxon>Polyporales</taxon>
        <taxon>Polyporaceae</taxon>
        <taxon>Trametes</taxon>
    </lineage>
</organism>
<keyword evidence="2" id="KW-1185">Reference proteome</keyword>
<gene>
    <name evidence="1" type="ORF">NUW54_g14106</name>
</gene>
<sequence length="159" mass="17992">MARASSQLQRRITQHHTGTSPHADKENLPPLTLPSTPDHGSRPRNGDANPARFLREASQKLALEREKNEARTRTLHNTRRREHRLRAAKESLEDELASLREDHEAVAASARQSEEKLTASEAEVARLSEALKEEERRRIQSTRDSSRAVKDAGELNNTH</sequence>
<accession>A0ACC1MEU0</accession>
<name>A0ACC1MEU0_9APHY</name>
<evidence type="ECO:0000313" key="1">
    <source>
        <dbReference type="EMBL" id="KAJ2965482.1"/>
    </source>
</evidence>
<proteinExistence type="predicted"/>
<dbReference type="EMBL" id="JANSHE010006998">
    <property type="protein sequence ID" value="KAJ2965482.1"/>
    <property type="molecule type" value="Genomic_DNA"/>
</dbReference>